<evidence type="ECO:0000313" key="1">
    <source>
        <dbReference type="EMBL" id="EMA59759.1"/>
    </source>
</evidence>
<dbReference type="InterPro" id="IPR025984">
    <property type="entry name" value="DCTPP"/>
</dbReference>
<accession>M0NRB6</accession>
<name>M0NRB6_9EURY</name>
<dbReference type="GO" id="GO:0009143">
    <property type="term" value="P:nucleoside triphosphate catabolic process"/>
    <property type="evidence" value="ECO:0007669"/>
    <property type="project" value="InterPro"/>
</dbReference>
<dbReference type="Gene3D" id="1.10.287.1080">
    <property type="entry name" value="MazG-like"/>
    <property type="match status" value="1"/>
</dbReference>
<dbReference type="SUPFAM" id="SSF101386">
    <property type="entry name" value="all-alpha NTP pyrophosphatases"/>
    <property type="match status" value="1"/>
</dbReference>
<proteinExistence type="predicted"/>
<dbReference type="PIRSF" id="PIRSF029826">
    <property type="entry name" value="UCP029826_pph"/>
    <property type="match status" value="1"/>
</dbReference>
<reference evidence="1 2" key="1">
    <citation type="journal article" date="2014" name="PLoS Genet.">
        <title>Phylogenetically driven sequencing of extremely halophilic archaea reveals strategies for static and dynamic osmo-response.</title>
        <authorList>
            <person name="Becker E.A."/>
            <person name="Seitzer P.M."/>
            <person name="Tritt A."/>
            <person name="Larsen D."/>
            <person name="Krusor M."/>
            <person name="Yao A.I."/>
            <person name="Wu D."/>
            <person name="Madern D."/>
            <person name="Eisen J.A."/>
            <person name="Darling A.E."/>
            <person name="Facciotti M.T."/>
        </authorList>
    </citation>
    <scope>NUCLEOTIDE SEQUENCE [LARGE SCALE GENOMIC DNA]</scope>
    <source>
        <strain evidence="1 2">JCM 14978</strain>
    </source>
</reference>
<evidence type="ECO:0008006" key="3">
    <source>
        <dbReference type="Google" id="ProtNLM"/>
    </source>
</evidence>
<protein>
    <recommendedName>
        <fullName evidence="3">Nucleotide pyrophosphohydrolase</fullName>
    </recommendedName>
</protein>
<dbReference type="GO" id="GO:0047429">
    <property type="term" value="F:nucleoside triphosphate diphosphatase activity"/>
    <property type="evidence" value="ECO:0007669"/>
    <property type="project" value="InterPro"/>
</dbReference>
<feature type="non-terminal residue" evidence="1">
    <location>
        <position position="123"/>
    </location>
</feature>
<dbReference type="CDD" id="cd11537">
    <property type="entry name" value="NTP-PPase_RS21-C6_like"/>
    <property type="match status" value="1"/>
</dbReference>
<evidence type="ECO:0000313" key="2">
    <source>
        <dbReference type="Proteomes" id="UP000011546"/>
    </source>
</evidence>
<comment type="caution">
    <text evidence="1">The sequence shown here is derived from an EMBL/GenBank/DDBJ whole genome shotgun (WGS) entry which is preliminary data.</text>
</comment>
<dbReference type="STRING" id="1230456.C468_14143"/>
<organism evidence="1 2">
    <name type="scientific">Halorubrum kocurii JCM 14978</name>
    <dbReference type="NCBI Taxonomy" id="1230456"/>
    <lineage>
        <taxon>Archaea</taxon>
        <taxon>Methanobacteriati</taxon>
        <taxon>Methanobacteriota</taxon>
        <taxon>Stenosarchaea group</taxon>
        <taxon>Halobacteria</taxon>
        <taxon>Halobacteriales</taxon>
        <taxon>Haloferacaceae</taxon>
        <taxon>Halorubrum</taxon>
    </lineage>
</organism>
<dbReference type="Pfam" id="PF12643">
    <property type="entry name" value="MazG-like"/>
    <property type="match status" value="1"/>
</dbReference>
<gene>
    <name evidence="1" type="ORF">C468_14143</name>
</gene>
<dbReference type="Proteomes" id="UP000011546">
    <property type="component" value="Unassembled WGS sequence"/>
</dbReference>
<keyword evidence="2" id="KW-1185">Reference proteome</keyword>
<dbReference type="EMBL" id="AOJH01000084">
    <property type="protein sequence ID" value="EMA59759.1"/>
    <property type="molecule type" value="Genomic_DNA"/>
</dbReference>
<dbReference type="PANTHER" id="PTHR46523:SF1">
    <property type="entry name" value="DCTP PYROPHOSPHATASE 1"/>
    <property type="match status" value="1"/>
</dbReference>
<dbReference type="InterPro" id="IPR052555">
    <property type="entry name" value="dCTP_Pyrophosphatase"/>
</dbReference>
<dbReference type="PANTHER" id="PTHR46523">
    <property type="entry name" value="DCTP PYROPHOSPHATASE 1"/>
    <property type="match status" value="1"/>
</dbReference>
<sequence>MDMTTLNNLQDRYRTFVAERDWNQFHTPKNLAEAISIEANELLEVFLWHDNHEPEEVQKDPELKSRIEEELADVVIYSIAIATQLDIDIVDAVEKKMDALMKYIVGESENCLDNLFQRLSTRF</sequence>
<dbReference type="AlphaFoldDB" id="M0NRB6"/>